<dbReference type="InParanoid" id="H2Z9Z7"/>
<keyword evidence="2" id="KW-1185">Reference proteome</keyword>
<dbReference type="Proteomes" id="UP000007875">
    <property type="component" value="Unassembled WGS sequence"/>
</dbReference>
<organism evidence="1 2">
    <name type="scientific">Ciona savignyi</name>
    <name type="common">Pacific transparent sea squirt</name>
    <dbReference type="NCBI Taxonomy" id="51511"/>
    <lineage>
        <taxon>Eukaryota</taxon>
        <taxon>Metazoa</taxon>
        <taxon>Chordata</taxon>
        <taxon>Tunicata</taxon>
        <taxon>Ascidiacea</taxon>
        <taxon>Phlebobranchia</taxon>
        <taxon>Cionidae</taxon>
        <taxon>Ciona</taxon>
    </lineage>
</organism>
<evidence type="ECO:0000313" key="2">
    <source>
        <dbReference type="Proteomes" id="UP000007875"/>
    </source>
</evidence>
<dbReference type="GeneTree" id="ENSGT00530000068195"/>
<dbReference type="Ensembl" id="ENSCSAVT00000014577.1">
    <property type="protein sequence ID" value="ENSCSAVP00000014412.1"/>
    <property type="gene ID" value="ENSCSAVG00000008440.1"/>
</dbReference>
<dbReference type="HOGENOM" id="CLU_112268_0_0_1"/>
<sequence>MHLLKAWLDAKKGKHQDYDNLVSKLLSGSEITYCDLDFVLLLLCLILLRPIIVYSCQDDYASALFLPYLLPQFECSFNPCMLLFSNGTFSALLCKPDKDRVPLVDQELKRLRIPFFGPKTGHELMKEYLRLSEYEFNGTKIPAARIVDIFGTKVIDNLHKTEIEDLYSKTFNPEFDDHTTVKTLVEHHHRKSFSDDGIQYHDYLIRRENENILP</sequence>
<proteinExistence type="predicted"/>
<protein>
    <submittedName>
        <fullName evidence="1">Uncharacterized protein</fullName>
    </submittedName>
</protein>
<name>H2Z9Z7_CIOSA</name>
<evidence type="ECO:0000313" key="1">
    <source>
        <dbReference type="Ensembl" id="ENSCSAVP00000014412.1"/>
    </source>
</evidence>
<dbReference type="AlphaFoldDB" id="H2Z9Z7"/>
<reference evidence="2" key="1">
    <citation type="submission" date="2003-08" db="EMBL/GenBank/DDBJ databases">
        <authorList>
            <person name="Birren B."/>
            <person name="Nusbaum C."/>
            <person name="Abebe A."/>
            <person name="Abouelleil A."/>
            <person name="Adekoya E."/>
            <person name="Ait-zahra M."/>
            <person name="Allen N."/>
            <person name="Allen T."/>
            <person name="An P."/>
            <person name="Anderson M."/>
            <person name="Anderson S."/>
            <person name="Arachchi H."/>
            <person name="Armbruster J."/>
            <person name="Bachantsang P."/>
            <person name="Baldwin J."/>
            <person name="Barry A."/>
            <person name="Bayul T."/>
            <person name="Blitshsteyn B."/>
            <person name="Bloom T."/>
            <person name="Blye J."/>
            <person name="Boguslavskiy L."/>
            <person name="Borowsky M."/>
            <person name="Boukhgalter B."/>
            <person name="Brunache A."/>
            <person name="Butler J."/>
            <person name="Calixte N."/>
            <person name="Calvo S."/>
            <person name="Camarata J."/>
            <person name="Campo K."/>
            <person name="Chang J."/>
            <person name="Cheshatsang Y."/>
            <person name="Citroen M."/>
            <person name="Collymore A."/>
            <person name="Considine T."/>
            <person name="Cook A."/>
            <person name="Cooke P."/>
            <person name="Corum B."/>
            <person name="Cuomo C."/>
            <person name="David R."/>
            <person name="Dawoe T."/>
            <person name="Degray S."/>
            <person name="Dodge S."/>
            <person name="Dooley K."/>
            <person name="Dorje P."/>
            <person name="Dorjee K."/>
            <person name="Dorris L."/>
            <person name="Duffey N."/>
            <person name="Dupes A."/>
            <person name="Elkins T."/>
            <person name="Engels R."/>
            <person name="Erickson J."/>
            <person name="Farina A."/>
            <person name="Faro S."/>
            <person name="Ferreira P."/>
            <person name="Fischer H."/>
            <person name="Fitzgerald M."/>
            <person name="Foley K."/>
            <person name="Gage D."/>
            <person name="Galagan J."/>
            <person name="Gearin G."/>
            <person name="Gnerre S."/>
            <person name="Gnirke A."/>
            <person name="Goyette A."/>
            <person name="Graham J."/>
            <person name="Grandbois E."/>
            <person name="Gyaltsen K."/>
            <person name="Hafez N."/>
            <person name="Hagopian D."/>
            <person name="Hagos B."/>
            <person name="Hall J."/>
            <person name="Hatcher B."/>
            <person name="Heller A."/>
            <person name="Higgins H."/>
            <person name="Honan T."/>
            <person name="Horn A."/>
            <person name="Houde N."/>
            <person name="Hughes L."/>
            <person name="Hulme W."/>
            <person name="Husby E."/>
            <person name="Iliev I."/>
            <person name="Jaffe D."/>
            <person name="Jones C."/>
            <person name="Kamal M."/>
            <person name="Kamat A."/>
            <person name="Kamvysselis M."/>
            <person name="Karlsson E."/>
            <person name="Kells C."/>
            <person name="Kieu A."/>
            <person name="Kisner P."/>
            <person name="Kodira C."/>
            <person name="Kulbokas E."/>
            <person name="Labutti K."/>
            <person name="Lama D."/>
            <person name="Landers T."/>
            <person name="Leger J."/>
            <person name="Levine S."/>
            <person name="Lewis D."/>
            <person name="Lewis T."/>
            <person name="Lindblad-toh K."/>
            <person name="Liu X."/>
            <person name="Lokyitsang T."/>
            <person name="Lokyitsang Y."/>
            <person name="Lucien O."/>
            <person name="Lui A."/>
            <person name="Ma L.J."/>
            <person name="Mabbitt R."/>
            <person name="Macdonald J."/>
            <person name="Maclean C."/>
            <person name="Major J."/>
            <person name="Manning J."/>
            <person name="Marabella R."/>
            <person name="Maru K."/>
            <person name="Matthews C."/>
            <person name="Mauceli E."/>
            <person name="Mccarthy M."/>
            <person name="Mcdonough S."/>
            <person name="Mcghee T."/>
            <person name="Meldrim J."/>
            <person name="Meneus L."/>
            <person name="Mesirov J."/>
            <person name="Mihalev A."/>
            <person name="Mihova T."/>
            <person name="Mikkelsen T."/>
            <person name="Mlenga V."/>
            <person name="Moru K."/>
            <person name="Mozes J."/>
            <person name="Mulrain L."/>
            <person name="Munson G."/>
            <person name="Naylor J."/>
            <person name="Newes C."/>
            <person name="Nguyen C."/>
            <person name="Nguyen N."/>
            <person name="Nguyen T."/>
            <person name="Nicol R."/>
            <person name="Nielsen C."/>
            <person name="Nizzari M."/>
            <person name="Norbu C."/>
            <person name="Norbu N."/>
            <person name="O'donnell P."/>
            <person name="Okoawo O."/>
            <person name="O'leary S."/>
            <person name="Omotosho B."/>
            <person name="O'neill K."/>
            <person name="Osman S."/>
            <person name="Parker S."/>
            <person name="Perrin D."/>
            <person name="Phunkhang P."/>
            <person name="Piqani B."/>
            <person name="Purcell S."/>
            <person name="Rachupka T."/>
            <person name="Ramasamy U."/>
            <person name="Rameau R."/>
            <person name="Ray V."/>
            <person name="Raymond C."/>
            <person name="Retta R."/>
            <person name="Richardson S."/>
            <person name="Rise C."/>
            <person name="Rodriguez J."/>
            <person name="Rogers J."/>
            <person name="Rogov P."/>
            <person name="Rutman M."/>
            <person name="Schupbach R."/>
            <person name="Seaman C."/>
            <person name="Settipalli S."/>
            <person name="Sharpe T."/>
            <person name="Sheridan J."/>
            <person name="Sherpa N."/>
            <person name="Shi J."/>
            <person name="Smirnov S."/>
            <person name="Smith C."/>
            <person name="Sougnez C."/>
            <person name="Spencer B."/>
            <person name="Stalker J."/>
            <person name="Stange-thomann N."/>
            <person name="Stavropoulos S."/>
            <person name="Stetson K."/>
            <person name="Stone C."/>
            <person name="Stone S."/>
            <person name="Stubbs M."/>
            <person name="Talamas J."/>
            <person name="Tchuinga P."/>
            <person name="Tenzing P."/>
            <person name="Tesfaye S."/>
            <person name="Theodore J."/>
            <person name="Thoulutsang Y."/>
            <person name="Topham K."/>
            <person name="Towey S."/>
            <person name="Tsamla T."/>
            <person name="Tsomo N."/>
            <person name="Vallee D."/>
            <person name="Vassiliev H."/>
            <person name="Venkataraman V."/>
            <person name="Vinson J."/>
            <person name="Vo A."/>
            <person name="Wade C."/>
            <person name="Wang S."/>
            <person name="Wangchuk T."/>
            <person name="Wangdi T."/>
            <person name="Whittaker C."/>
            <person name="Wilkinson J."/>
            <person name="Wu Y."/>
            <person name="Wyman D."/>
            <person name="Yadav S."/>
            <person name="Yang S."/>
            <person name="Yang X."/>
            <person name="Yeager S."/>
            <person name="Yee E."/>
            <person name="Young G."/>
            <person name="Zainoun J."/>
            <person name="Zembeck L."/>
            <person name="Zimmer A."/>
            <person name="Zody M."/>
            <person name="Lander E."/>
        </authorList>
    </citation>
    <scope>NUCLEOTIDE SEQUENCE [LARGE SCALE GENOMIC DNA]</scope>
</reference>
<reference evidence="1" key="2">
    <citation type="submission" date="2025-08" db="UniProtKB">
        <authorList>
            <consortium name="Ensembl"/>
        </authorList>
    </citation>
    <scope>IDENTIFICATION</scope>
</reference>
<accession>H2Z9Z7</accession>
<reference evidence="1" key="3">
    <citation type="submission" date="2025-09" db="UniProtKB">
        <authorList>
            <consortium name="Ensembl"/>
        </authorList>
    </citation>
    <scope>IDENTIFICATION</scope>
</reference>